<reference evidence="2 3" key="1">
    <citation type="journal article" date="2016" name="Nat. Commun.">
        <title>Thousands of microbial genomes shed light on interconnected biogeochemical processes in an aquifer system.</title>
        <authorList>
            <person name="Anantharaman K."/>
            <person name="Brown C.T."/>
            <person name="Hug L.A."/>
            <person name="Sharon I."/>
            <person name="Castelle C.J."/>
            <person name="Probst A.J."/>
            <person name="Thomas B.C."/>
            <person name="Singh A."/>
            <person name="Wilkins M.J."/>
            <person name="Karaoz U."/>
            <person name="Brodie E.L."/>
            <person name="Williams K.H."/>
            <person name="Hubbard S.S."/>
            <person name="Banfield J.F."/>
        </authorList>
    </citation>
    <scope>NUCLEOTIDE SEQUENCE [LARGE SCALE GENOMIC DNA]</scope>
</reference>
<keyword evidence="1" id="KW-0472">Membrane</keyword>
<keyword evidence="1" id="KW-1133">Transmembrane helix</keyword>
<dbReference type="Proteomes" id="UP000177390">
    <property type="component" value="Unassembled WGS sequence"/>
</dbReference>
<sequence>MTAKSLRHLSHYIALLVILMAGLVAMMVSGGSTTVHTLILVLISLGYFIWGVIHQFLEKEFHLEIILEYFLFSLLGLAFVMGVLYYL</sequence>
<evidence type="ECO:0000256" key="1">
    <source>
        <dbReference type="SAM" id="Phobius"/>
    </source>
</evidence>
<name>A0A1F5EVS1_9BACT</name>
<protein>
    <submittedName>
        <fullName evidence="2">Uncharacterized protein</fullName>
    </submittedName>
</protein>
<gene>
    <name evidence="2" type="ORF">A3D09_02575</name>
</gene>
<evidence type="ECO:0000313" key="3">
    <source>
        <dbReference type="Proteomes" id="UP000177390"/>
    </source>
</evidence>
<dbReference type="AlphaFoldDB" id="A0A1F5EVS1"/>
<organism evidence="2 3">
    <name type="scientific">Candidatus Collierbacteria bacterium RIFCSPHIGHO2_02_FULL_49_10</name>
    <dbReference type="NCBI Taxonomy" id="1817723"/>
    <lineage>
        <taxon>Bacteria</taxon>
        <taxon>Candidatus Collieribacteriota</taxon>
    </lineage>
</organism>
<feature type="transmembrane region" description="Helical" evidence="1">
    <location>
        <begin position="35"/>
        <end position="53"/>
    </location>
</feature>
<proteinExistence type="predicted"/>
<comment type="caution">
    <text evidence="2">The sequence shown here is derived from an EMBL/GenBank/DDBJ whole genome shotgun (WGS) entry which is preliminary data.</text>
</comment>
<evidence type="ECO:0000313" key="2">
    <source>
        <dbReference type="EMBL" id="OGD71475.1"/>
    </source>
</evidence>
<accession>A0A1F5EVS1</accession>
<dbReference type="EMBL" id="MFAH01000025">
    <property type="protein sequence ID" value="OGD71475.1"/>
    <property type="molecule type" value="Genomic_DNA"/>
</dbReference>
<keyword evidence="1" id="KW-0812">Transmembrane</keyword>
<feature type="transmembrane region" description="Helical" evidence="1">
    <location>
        <begin position="12"/>
        <end position="29"/>
    </location>
</feature>
<feature type="transmembrane region" description="Helical" evidence="1">
    <location>
        <begin position="65"/>
        <end position="86"/>
    </location>
</feature>